<comment type="caution">
    <text evidence="15">The sequence shown here is derived from an EMBL/GenBank/DDBJ whole genome shotgun (WGS) entry which is preliminary data.</text>
</comment>
<evidence type="ECO:0000256" key="5">
    <source>
        <dbReference type="ARBA" id="ARBA00022862"/>
    </source>
</evidence>
<reference evidence="15 16" key="1">
    <citation type="submission" date="2018-10" db="EMBL/GenBank/DDBJ databases">
        <title>Genomic Encyclopedia of Type Strains, Phase IV (KMG-IV): sequencing the most valuable type-strain genomes for metagenomic binning, comparative biology and taxonomic classification.</title>
        <authorList>
            <person name="Goeker M."/>
        </authorList>
    </citation>
    <scope>NUCLEOTIDE SEQUENCE [LARGE SCALE GENOMIC DNA]</scope>
    <source>
        <strain evidence="15 16">DSM 4734</strain>
    </source>
</reference>
<dbReference type="GO" id="GO:0008379">
    <property type="term" value="F:thioredoxin peroxidase activity"/>
    <property type="evidence" value="ECO:0007669"/>
    <property type="project" value="TreeGrafter"/>
</dbReference>
<accession>A0A495DKF1</accession>
<evidence type="ECO:0000256" key="1">
    <source>
        <dbReference type="ARBA" id="ARBA00003330"/>
    </source>
</evidence>
<keyword evidence="7" id="KW-1015">Disulfide bond</keyword>
<feature type="active site" description="Cysteine sulfenic acid (-SOH) intermediate; for peroxidase activity" evidence="13">
    <location>
        <position position="46"/>
    </location>
</feature>
<dbReference type="PANTHER" id="PTHR42801">
    <property type="entry name" value="THIOREDOXIN-DEPENDENT PEROXIDE REDUCTASE"/>
    <property type="match status" value="1"/>
</dbReference>
<dbReference type="PIRSF" id="PIRSF000239">
    <property type="entry name" value="AHPC"/>
    <property type="match status" value="1"/>
</dbReference>
<name>A0A495DKF1_9PROT</name>
<comment type="subunit">
    <text evidence="2">Monomer.</text>
</comment>
<dbReference type="InterPro" id="IPR050924">
    <property type="entry name" value="Peroxiredoxin_BCP/PrxQ"/>
</dbReference>
<dbReference type="InterPro" id="IPR024706">
    <property type="entry name" value="Peroxiredoxin_AhpC-typ"/>
</dbReference>
<sequence length="156" mass="17092">MSELKTGDLAPTFKLPADGGDEIDLANLRGQIVVLYMYPKDDTPGCTTEALDFTAASAAFANAGAVVIGLSKDSVKRHDNFKAKHGLQVRLVSDPEGETIEAYGSWVLKKLYGREYMGIDRSTFLIDREGRIARIWHKVKVKGHVDEVIGAVRELG</sequence>
<dbReference type="EMBL" id="RBIM01000002">
    <property type="protein sequence ID" value="RKR03052.1"/>
    <property type="molecule type" value="Genomic_DNA"/>
</dbReference>
<dbReference type="FunFam" id="3.40.30.10:FF:000007">
    <property type="entry name" value="Thioredoxin-dependent thiol peroxidase"/>
    <property type="match status" value="1"/>
</dbReference>
<dbReference type="GO" id="GO:0005737">
    <property type="term" value="C:cytoplasm"/>
    <property type="evidence" value="ECO:0007669"/>
    <property type="project" value="TreeGrafter"/>
</dbReference>
<evidence type="ECO:0000256" key="11">
    <source>
        <dbReference type="ARBA" id="ARBA00042639"/>
    </source>
</evidence>
<dbReference type="SUPFAM" id="SSF52833">
    <property type="entry name" value="Thioredoxin-like"/>
    <property type="match status" value="1"/>
</dbReference>
<dbReference type="OrthoDB" id="9812811at2"/>
<dbReference type="GO" id="GO:0034599">
    <property type="term" value="P:cellular response to oxidative stress"/>
    <property type="evidence" value="ECO:0007669"/>
    <property type="project" value="TreeGrafter"/>
</dbReference>
<gene>
    <name evidence="15" type="ORF">C7435_1000</name>
</gene>
<evidence type="ECO:0000256" key="13">
    <source>
        <dbReference type="PIRSR" id="PIRSR000239-1"/>
    </source>
</evidence>
<evidence type="ECO:0000313" key="15">
    <source>
        <dbReference type="EMBL" id="RKR03052.1"/>
    </source>
</evidence>
<comment type="similarity">
    <text evidence="10">Belongs to the peroxiredoxin family. BCP/PrxQ subfamily.</text>
</comment>
<evidence type="ECO:0000256" key="2">
    <source>
        <dbReference type="ARBA" id="ARBA00011245"/>
    </source>
</evidence>
<evidence type="ECO:0000259" key="14">
    <source>
        <dbReference type="PROSITE" id="PS51352"/>
    </source>
</evidence>
<evidence type="ECO:0000256" key="3">
    <source>
        <dbReference type="ARBA" id="ARBA00013017"/>
    </source>
</evidence>
<dbReference type="AlphaFoldDB" id="A0A495DKF1"/>
<evidence type="ECO:0000256" key="9">
    <source>
        <dbReference type="ARBA" id="ARBA00032824"/>
    </source>
</evidence>
<dbReference type="Proteomes" id="UP000273675">
    <property type="component" value="Unassembled WGS sequence"/>
</dbReference>
<feature type="domain" description="Thioredoxin" evidence="14">
    <location>
        <begin position="4"/>
        <end position="156"/>
    </location>
</feature>
<keyword evidence="6" id="KW-0560">Oxidoreductase</keyword>
<dbReference type="Gene3D" id="3.40.30.10">
    <property type="entry name" value="Glutaredoxin"/>
    <property type="match status" value="1"/>
</dbReference>
<evidence type="ECO:0000256" key="7">
    <source>
        <dbReference type="ARBA" id="ARBA00023157"/>
    </source>
</evidence>
<dbReference type="InterPro" id="IPR000866">
    <property type="entry name" value="AhpC/TSA"/>
</dbReference>
<dbReference type="RefSeq" id="WP_121210268.1">
    <property type="nucleotide sequence ID" value="NZ_RBIM01000002.1"/>
</dbReference>
<evidence type="ECO:0000256" key="8">
    <source>
        <dbReference type="ARBA" id="ARBA00023284"/>
    </source>
</evidence>
<dbReference type="CDD" id="cd03017">
    <property type="entry name" value="PRX_BCP"/>
    <property type="match status" value="1"/>
</dbReference>
<dbReference type="GO" id="GO:0045454">
    <property type="term" value="P:cell redox homeostasis"/>
    <property type="evidence" value="ECO:0007669"/>
    <property type="project" value="TreeGrafter"/>
</dbReference>
<dbReference type="EC" id="1.11.1.24" evidence="3"/>
<organism evidence="15 16">
    <name type="scientific">Maricaulis maris</name>
    <dbReference type="NCBI Taxonomy" id="74318"/>
    <lineage>
        <taxon>Bacteria</taxon>
        <taxon>Pseudomonadati</taxon>
        <taxon>Pseudomonadota</taxon>
        <taxon>Alphaproteobacteria</taxon>
        <taxon>Maricaulales</taxon>
        <taxon>Maricaulaceae</taxon>
        <taxon>Maricaulis</taxon>
    </lineage>
</organism>
<evidence type="ECO:0000256" key="6">
    <source>
        <dbReference type="ARBA" id="ARBA00023002"/>
    </source>
</evidence>
<dbReference type="PANTHER" id="PTHR42801:SF4">
    <property type="entry name" value="AHPC_TSA FAMILY PROTEIN"/>
    <property type="match status" value="1"/>
</dbReference>
<evidence type="ECO:0000256" key="10">
    <source>
        <dbReference type="ARBA" id="ARBA00038489"/>
    </source>
</evidence>
<keyword evidence="5" id="KW-0049">Antioxidant</keyword>
<comment type="catalytic activity">
    <reaction evidence="12">
        <text>a hydroperoxide + [thioredoxin]-dithiol = an alcohol + [thioredoxin]-disulfide + H2O</text>
        <dbReference type="Rhea" id="RHEA:62620"/>
        <dbReference type="Rhea" id="RHEA-COMP:10698"/>
        <dbReference type="Rhea" id="RHEA-COMP:10700"/>
        <dbReference type="ChEBI" id="CHEBI:15377"/>
        <dbReference type="ChEBI" id="CHEBI:29950"/>
        <dbReference type="ChEBI" id="CHEBI:30879"/>
        <dbReference type="ChEBI" id="CHEBI:35924"/>
        <dbReference type="ChEBI" id="CHEBI:50058"/>
        <dbReference type="EC" id="1.11.1.24"/>
    </reaction>
</comment>
<keyword evidence="4" id="KW-0575">Peroxidase</keyword>
<evidence type="ECO:0000256" key="12">
    <source>
        <dbReference type="ARBA" id="ARBA00049091"/>
    </source>
</evidence>
<dbReference type="PROSITE" id="PS51352">
    <property type="entry name" value="THIOREDOXIN_2"/>
    <property type="match status" value="1"/>
</dbReference>
<protein>
    <recommendedName>
        <fullName evidence="3">thioredoxin-dependent peroxiredoxin</fullName>
        <ecNumber evidence="3">1.11.1.24</ecNumber>
    </recommendedName>
    <alternativeName>
        <fullName evidence="9">Thioredoxin peroxidase</fullName>
    </alternativeName>
    <alternativeName>
        <fullName evidence="11">Thioredoxin-dependent peroxiredoxin Bcp</fullName>
    </alternativeName>
</protein>
<proteinExistence type="inferred from homology"/>
<dbReference type="InterPro" id="IPR013766">
    <property type="entry name" value="Thioredoxin_domain"/>
</dbReference>
<dbReference type="InterPro" id="IPR036249">
    <property type="entry name" value="Thioredoxin-like_sf"/>
</dbReference>
<keyword evidence="8" id="KW-0676">Redox-active center</keyword>
<comment type="function">
    <text evidence="1">Thiol-specific peroxidase that catalyzes the reduction of hydrogen peroxide and organic hydroperoxides to water and alcohols, respectively. Plays a role in cell protection against oxidative stress by detoxifying peroxides and as sensor of hydrogen peroxide-mediated signaling events.</text>
</comment>
<evidence type="ECO:0000313" key="16">
    <source>
        <dbReference type="Proteomes" id="UP000273675"/>
    </source>
</evidence>
<dbReference type="Pfam" id="PF00578">
    <property type="entry name" value="AhpC-TSA"/>
    <property type="match status" value="1"/>
</dbReference>
<evidence type="ECO:0000256" key="4">
    <source>
        <dbReference type="ARBA" id="ARBA00022559"/>
    </source>
</evidence>